<feature type="transmembrane region" description="Helical" evidence="1">
    <location>
        <begin position="64"/>
        <end position="82"/>
    </location>
</feature>
<dbReference type="Proteomes" id="UP000320293">
    <property type="component" value="Unassembled WGS sequence"/>
</dbReference>
<evidence type="ECO:0000256" key="1">
    <source>
        <dbReference type="SAM" id="Phobius"/>
    </source>
</evidence>
<proteinExistence type="predicted"/>
<feature type="transmembrane region" description="Helical" evidence="1">
    <location>
        <begin position="174"/>
        <end position="196"/>
    </location>
</feature>
<feature type="transmembrane region" description="Helical" evidence="1">
    <location>
        <begin position="94"/>
        <end position="118"/>
    </location>
</feature>
<dbReference type="AlphaFoldDB" id="A0A552F683"/>
<name>A0A552F683_MICAE</name>
<feature type="transmembrane region" description="Helical" evidence="1">
    <location>
        <begin position="482"/>
        <end position="501"/>
    </location>
</feature>
<feature type="transmembrane region" description="Helical" evidence="1">
    <location>
        <begin position="217"/>
        <end position="239"/>
    </location>
</feature>
<feature type="transmembrane region" description="Helical" evidence="1">
    <location>
        <begin position="389"/>
        <end position="411"/>
    </location>
</feature>
<organism evidence="2 3">
    <name type="scientific">Microcystis aeruginosa Ma_QC_Ca_00000000_S207</name>
    <dbReference type="NCBI Taxonomy" id="2486251"/>
    <lineage>
        <taxon>Bacteria</taxon>
        <taxon>Bacillati</taxon>
        <taxon>Cyanobacteriota</taxon>
        <taxon>Cyanophyceae</taxon>
        <taxon>Oscillatoriophycideae</taxon>
        <taxon>Chroococcales</taxon>
        <taxon>Microcystaceae</taxon>
        <taxon>Microcystis</taxon>
    </lineage>
</organism>
<feature type="transmembrane region" description="Helical" evidence="1">
    <location>
        <begin position="292"/>
        <end position="314"/>
    </location>
</feature>
<feature type="transmembrane region" description="Helical" evidence="1">
    <location>
        <begin position="457"/>
        <end position="475"/>
    </location>
</feature>
<gene>
    <name evidence="2" type="ORF">EWV91_20395</name>
</gene>
<keyword evidence="1" id="KW-0812">Transmembrane</keyword>
<keyword evidence="1" id="KW-1133">Transmembrane helix</keyword>
<keyword evidence="1" id="KW-0472">Membrane</keyword>
<evidence type="ECO:0008006" key="4">
    <source>
        <dbReference type="Google" id="ProtNLM"/>
    </source>
</evidence>
<evidence type="ECO:0000313" key="2">
    <source>
        <dbReference type="EMBL" id="TRU42223.1"/>
    </source>
</evidence>
<dbReference type="EMBL" id="SFBF01000381">
    <property type="protein sequence ID" value="TRU42223.1"/>
    <property type="molecule type" value="Genomic_DNA"/>
</dbReference>
<feature type="transmembrane region" description="Helical" evidence="1">
    <location>
        <begin position="37"/>
        <end position="58"/>
    </location>
</feature>
<feature type="transmembrane region" description="Helical" evidence="1">
    <location>
        <begin position="6"/>
        <end position="25"/>
    </location>
</feature>
<comment type="caution">
    <text evidence="2">The sequence shown here is derived from an EMBL/GenBank/DDBJ whole genome shotgun (WGS) entry which is preliminary data.</text>
</comment>
<feature type="transmembrane region" description="Helical" evidence="1">
    <location>
        <begin position="423"/>
        <end position="445"/>
    </location>
</feature>
<reference evidence="2 3" key="1">
    <citation type="submission" date="2019-01" db="EMBL/GenBank/DDBJ databases">
        <title>Coherence of Microcystis species and biogeography revealed through population genomics.</title>
        <authorList>
            <person name="Perez-Carrascal O.M."/>
            <person name="Terrat Y."/>
            <person name="Giani A."/>
            <person name="Fortin N."/>
            <person name="Tromas N."/>
            <person name="Shapiro B.J."/>
        </authorList>
    </citation>
    <scope>NUCLEOTIDE SEQUENCE [LARGE SCALE GENOMIC DNA]</scope>
    <source>
        <strain evidence="2">Ma_QC_Ca_00000000_S207</strain>
    </source>
</reference>
<evidence type="ECO:0000313" key="3">
    <source>
        <dbReference type="Proteomes" id="UP000320293"/>
    </source>
</evidence>
<feature type="transmembrane region" description="Helical" evidence="1">
    <location>
        <begin position="259"/>
        <end position="280"/>
    </location>
</feature>
<protein>
    <recommendedName>
        <fullName evidence="4">Glycosyltransferase RgtA/B/C/D-like domain-containing protein</fullName>
    </recommendedName>
</protein>
<feature type="transmembrane region" description="Helical" evidence="1">
    <location>
        <begin position="534"/>
        <end position="554"/>
    </location>
</feature>
<accession>A0A552F683</accession>
<sequence>MSFAYLLLISILSLFLTFSLGYLGLRSLSQWSIDRCLALAGAWGIALQSALAFLNFLLGFSGKTFLVVATLGLFLLFFALLLRKPKREEQRGHYQWIYLPLLLWLALLGMQLFVLLYSGAGYYGDWWMHYDIARIYLGTQKLDTVYFEIYNVTSRTPLFNLFSSYYLGLFEESFSIYQILSILPGIALVTLIPLFLRPSLIPLAFSLVAFSPYFSNMISYPWPKILATVYILVSFYFYLDIRHNCRSRLYSVSGLACGLGWGLALLSHPSAILYVIALIIDNLWVNRHNLPLVARQTGFALIVAIAICLPWYLWGISQFGLASLFSTAARTTGTATAFGRIIDAINNSIATIFPLELIEAVTKRIVHGPGSGGEYHVLRYQLWNSWFRLYYGIFSGALTLTLLAVLVVGFWQRVSGKVRSHPLFPPSFLVSVFAIGFWGGCFLQPGYHRRGVVGESMTPLVVLLFFFAVEYLATLPARVKQGAFLTVVLEFFLSRWIHLLFLGTEGSVVWDGNADLKGKYALVFARDIIGNSSGLWITTIPLILFLVIGWKSLLIDRKVISTH</sequence>